<dbReference type="GO" id="GO:0008499">
    <property type="term" value="F:N-acetyl-beta-D-glucosaminide beta-(1,3)-galactosyltransferase activity"/>
    <property type="evidence" value="ECO:0007669"/>
    <property type="project" value="TreeGrafter"/>
</dbReference>
<evidence type="ECO:0000256" key="10">
    <source>
        <dbReference type="ARBA" id="ARBA00023098"/>
    </source>
</evidence>
<keyword evidence="15" id="KW-1185">Reference proteome</keyword>
<keyword evidence="11 13" id="KW-0472">Membrane</keyword>
<evidence type="ECO:0000256" key="12">
    <source>
        <dbReference type="ARBA" id="ARBA00023180"/>
    </source>
</evidence>
<dbReference type="Proteomes" id="UP000261520">
    <property type="component" value="Unplaced"/>
</dbReference>
<accession>A0A3B4A976</accession>
<comment type="subcellular location">
    <subcellularLocation>
        <location evidence="1 13">Golgi apparatus membrane</location>
        <topology evidence="1 13">Single-pass type II membrane protein</topology>
    </subcellularLocation>
</comment>
<feature type="transmembrane region" description="Helical" evidence="13">
    <location>
        <begin position="20"/>
        <end position="36"/>
    </location>
</feature>
<keyword evidence="12" id="KW-0325">Glycoprotein</keyword>
<dbReference type="InterPro" id="IPR002659">
    <property type="entry name" value="Glyco_trans_31"/>
</dbReference>
<dbReference type="Ensembl" id="ENSPMGT00000014170.1">
    <property type="protein sequence ID" value="ENSPMGP00000013275.1"/>
    <property type="gene ID" value="ENSPMGG00000010947.1"/>
</dbReference>
<organism evidence="14 15">
    <name type="scientific">Periophthalmus magnuspinnatus</name>
    <dbReference type="NCBI Taxonomy" id="409849"/>
    <lineage>
        <taxon>Eukaryota</taxon>
        <taxon>Metazoa</taxon>
        <taxon>Chordata</taxon>
        <taxon>Craniata</taxon>
        <taxon>Vertebrata</taxon>
        <taxon>Euteleostomi</taxon>
        <taxon>Actinopterygii</taxon>
        <taxon>Neopterygii</taxon>
        <taxon>Teleostei</taxon>
        <taxon>Neoteleostei</taxon>
        <taxon>Acanthomorphata</taxon>
        <taxon>Gobiaria</taxon>
        <taxon>Gobiiformes</taxon>
        <taxon>Gobioidei</taxon>
        <taxon>Gobiidae</taxon>
        <taxon>Oxudercinae</taxon>
        <taxon>Periophthalmus</taxon>
    </lineage>
</organism>
<protein>
    <recommendedName>
        <fullName evidence="13">Hexosyltransferase</fullName>
        <ecNumber evidence="13">2.4.1.-</ecNumber>
    </recommendedName>
</protein>
<evidence type="ECO:0000256" key="6">
    <source>
        <dbReference type="ARBA" id="ARBA00022692"/>
    </source>
</evidence>
<evidence type="ECO:0000256" key="4">
    <source>
        <dbReference type="ARBA" id="ARBA00022676"/>
    </source>
</evidence>
<dbReference type="Pfam" id="PF01762">
    <property type="entry name" value="Galactosyl_T"/>
    <property type="match status" value="1"/>
</dbReference>
<evidence type="ECO:0000256" key="2">
    <source>
        <dbReference type="ARBA" id="ARBA00004922"/>
    </source>
</evidence>
<evidence type="ECO:0000313" key="14">
    <source>
        <dbReference type="Ensembl" id="ENSPMGP00000013275.1"/>
    </source>
</evidence>
<dbReference type="GO" id="GO:0000139">
    <property type="term" value="C:Golgi membrane"/>
    <property type="evidence" value="ECO:0007669"/>
    <property type="project" value="UniProtKB-SubCell"/>
</dbReference>
<dbReference type="EC" id="2.4.1.-" evidence="13"/>
<evidence type="ECO:0000256" key="3">
    <source>
        <dbReference type="ARBA" id="ARBA00008661"/>
    </source>
</evidence>
<dbReference type="AlphaFoldDB" id="A0A3B4A976"/>
<keyword evidence="9 13" id="KW-0333">Golgi apparatus</keyword>
<keyword evidence="5" id="KW-0808">Transferase</keyword>
<dbReference type="FunFam" id="3.90.550.50:FF:000001">
    <property type="entry name" value="Hexosyltransferase"/>
    <property type="match status" value="1"/>
</dbReference>
<keyword evidence="4 13" id="KW-0328">Glycosyltransferase</keyword>
<keyword evidence="7 13" id="KW-0735">Signal-anchor</keyword>
<evidence type="ECO:0000256" key="8">
    <source>
        <dbReference type="ARBA" id="ARBA00022989"/>
    </source>
</evidence>
<evidence type="ECO:0000256" key="13">
    <source>
        <dbReference type="RuleBase" id="RU363063"/>
    </source>
</evidence>
<keyword evidence="8 13" id="KW-1133">Transmembrane helix</keyword>
<keyword evidence="6 13" id="KW-0812">Transmembrane</keyword>
<dbReference type="PANTHER" id="PTHR11214:SF115">
    <property type="entry name" value="HEXOSYLTRANSFERASE"/>
    <property type="match status" value="1"/>
</dbReference>
<comment type="pathway">
    <text evidence="2">Protein modification; protein glycosylation.</text>
</comment>
<evidence type="ECO:0000256" key="11">
    <source>
        <dbReference type="ARBA" id="ARBA00023136"/>
    </source>
</evidence>
<comment type="similarity">
    <text evidence="3 13">Belongs to the glycosyltransferase 31 family.</text>
</comment>
<evidence type="ECO:0000256" key="7">
    <source>
        <dbReference type="ARBA" id="ARBA00022968"/>
    </source>
</evidence>
<keyword evidence="10" id="KW-0443">Lipid metabolism</keyword>
<reference evidence="14" key="1">
    <citation type="submission" date="2025-08" db="UniProtKB">
        <authorList>
            <consortium name="Ensembl"/>
        </authorList>
    </citation>
    <scope>IDENTIFICATION</scope>
</reference>
<name>A0A3B4A976_9GOBI</name>
<proteinExistence type="inferred from homology"/>
<dbReference type="GO" id="GO:0006629">
    <property type="term" value="P:lipid metabolic process"/>
    <property type="evidence" value="ECO:0007669"/>
    <property type="project" value="UniProtKB-KW"/>
</dbReference>
<dbReference type="STRING" id="409849.ENSPMGP00000013275"/>
<reference evidence="14" key="2">
    <citation type="submission" date="2025-09" db="UniProtKB">
        <authorList>
            <consortium name="Ensembl"/>
        </authorList>
    </citation>
    <scope>IDENTIFICATION</scope>
</reference>
<dbReference type="GO" id="GO:0006493">
    <property type="term" value="P:protein O-linked glycosylation"/>
    <property type="evidence" value="ECO:0007669"/>
    <property type="project" value="TreeGrafter"/>
</dbReference>
<evidence type="ECO:0000313" key="15">
    <source>
        <dbReference type="Proteomes" id="UP000261520"/>
    </source>
</evidence>
<evidence type="ECO:0000256" key="1">
    <source>
        <dbReference type="ARBA" id="ARBA00004323"/>
    </source>
</evidence>
<evidence type="ECO:0000256" key="5">
    <source>
        <dbReference type="ARBA" id="ARBA00022679"/>
    </source>
</evidence>
<dbReference type="Gene3D" id="3.90.550.50">
    <property type="match status" value="1"/>
</dbReference>
<dbReference type="PANTHER" id="PTHR11214">
    <property type="entry name" value="BETA-1,3-N-ACETYLGLUCOSAMINYLTRANSFERASE"/>
    <property type="match status" value="1"/>
</dbReference>
<evidence type="ECO:0000256" key="9">
    <source>
        <dbReference type="ARBA" id="ARBA00023034"/>
    </source>
</evidence>
<sequence>MEDGGKAAGRKPCCVTNRRTIICLIFLCSFVILYGFNMSETSNTWTGLNNKRTTTNMTTSTPPSSEYKSPGPYLVEYPHKYNFIINQPTKCEELKPFLVLVVPVAPQNIEDRKIIRDTWGAREVLSNKNVTLFFLLGLGEINENELLEESKHHKDIIQSDFVDCYKNLTIKTMVMLEWLDTYCHQASYAMKIDSDMFLNVPKLIEMLEHAPKTNYLSGLVEWAASVHRHTTSKWFVPFEIFSRTTFPPYALGLGYVLSLNLPKKLLEASQEVKALYIEDVYLGMCMHHLGLSPTDPLIQGAFHVFPLYYNRCQYSKIIATTLDTHTNRRQLWADFTKPGPYC</sequence>